<accession>A0A5A7TCX6</accession>
<reference evidence="2 3" key="1">
    <citation type="submission" date="2019-08" db="EMBL/GenBank/DDBJ databases">
        <title>Draft genome sequences of two oriental melons (Cucumis melo L. var makuwa).</title>
        <authorList>
            <person name="Kwon S.-Y."/>
        </authorList>
    </citation>
    <scope>NUCLEOTIDE SEQUENCE [LARGE SCALE GENOMIC DNA]</scope>
    <source>
        <strain evidence="3">cv. SW 3</strain>
        <tissue evidence="2">Leaf</tissue>
    </source>
</reference>
<feature type="region of interest" description="Disordered" evidence="1">
    <location>
        <begin position="1"/>
        <end position="24"/>
    </location>
</feature>
<organism evidence="2 3">
    <name type="scientific">Cucumis melo var. makuwa</name>
    <name type="common">Oriental melon</name>
    <dbReference type="NCBI Taxonomy" id="1194695"/>
    <lineage>
        <taxon>Eukaryota</taxon>
        <taxon>Viridiplantae</taxon>
        <taxon>Streptophyta</taxon>
        <taxon>Embryophyta</taxon>
        <taxon>Tracheophyta</taxon>
        <taxon>Spermatophyta</taxon>
        <taxon>Magnoliopsida</taxon>
        <taxon>eudicotyledons</taxon>
        <taxon>Gunneridae</taxon>
        <taxon>Pentapetalae</taxon>
        <taxon>rosids</taxon>
        <taxon>fabids</taxon>
        <taxon>Cucurbitales</taxon>
        <taxon>Cucurbitaceae</taxon>
        <taxon>Benincaseae</taxon>
        <taxon>Cucumis</taxon>
    </lineage>
</organism>
<protein>
    <submittedName>
        <fullName evidence="2">Mitochondrial protein</fullName>
    </submittedName>
</protein>
<dbReference type="Gene3D" id="3.30.70.270">
    <property type="match status" value="1"/>
</dbReference>
<dbReference type="Proteomes" id="UP000321393">
    <property type="component" value="Unassembled WGS sequence"/>
</dbReference>
<dbReference type="InterPro" id="IPR043128">
    <property type="entry name" value="Rev_trsase/Diguanyl_cyclase"/>
</dbReference>
<evidence type="ECO:0000313" key="3">
    <source>
        <dbReference type="Proteomes" id="UP000321393"/>
    </source>
</evidence>
<dbReference type="EMBL" id="SSTE01016683">
    <property type="protein sequence ID" value="KAA0041312.1"/>
    <property type="molecule type" value="Genomic_DNA"/>
</dbReference>
<gene>
    <name evidence="2" type="ORF">E6C27_scaffold128G003120</name>
</gene>
<proteinExistence type="predicted"/>
<dbReference type="SUPFAM" id="SSF56672">
    <property type="entry name" value="DNA/RNA polymerases"/>
    <property type="match status" value="1"/>
</dbReference>
<evidence type="ECO:0000313" key="2">
    <source>
        <dbReference type="EMBL" id="KAA0041312.1"/>
    </source>
</evidence>
<sequence length="450" mass="51210">MLFIMNEEEDCEEEPEEGTGENEPETVELKLMKVNGKTEIALRNIHGFTEKGTIKLRGRIKGREVNWSGTRVVVAMLDRIYGGSLAFKINSVQNGKQNGGHQERFIINYERVFIKTTDQDVGRGRSGILGRIQNLGCEEDEEIEDEISKRGDEEGLPMIQALLKQYEDIFETTRKLPQKKAIDHRILKMEGQKPINVRPHKYGHIQKAKIEKLVMEMMQLYFRIQVSPNQNEGRGHREDNFSDSRGALQIPCNAIWFNQCSGHFSVINGTKFSARSFADLCWTLKNIVFEAWYFKQRSGSRWGESLGNGELAITQRCNGTPGFLRLTGYYRRFVRKYWDIAAPLTKLWQKNAFKWSEEATSTFETLKGAMILKCSNSATCNARRHGCAVKGADYASRQGSCYKRYTSYLCIVTSIEFVLSTSFPLACPSVSEARGFLGKLQSNTGNSYQS</sequence>
<evidence type="ECO:0000256" key="1">
    <source>
        <dbReference type="SAM" id="MobiDB-lite"/>
    </source>
</evidence>
<name>A0A5A7TCX6_CUCMM</name>
<dbReference type="InterPro" id="IPR043502">
    <property type="entry name" value="DNA/RNA_pol_sf"/>
</dbReference>
<comment type="caution">
    <text evidence="2">The sequence shown here is derived from an EMBL/GenBank/DDBJ whole genome shotgun (WGS) entry which is preliminary data.</text>
</comment>
<dbReference type="AlphaFoldDB" id="A0A5A7TCX6"/>